<keyword evidence="2" id="KW-0489">Methyltransferase</keyword>
<name>A0A7X5UT52_9PSEU</name>
<dbReference type="InterPro" id="IPR013216">
    <property type="entry name" value="Methyltransf_11"/>
</dbReference>
<evidence type="ECO:0000313" key="2">
    <source>
        <dbReference type="EMBL" id="NIJ13259.1"/>
    </source>
</evidence>
<dbReference type="Gene3D" id="3.40.50.150">
    <property type="entry name" value="Vaccinia Virus protein VP39"/>
    <property type="match status" value="1"/>
</dbReference>
<accession>A0A7X5UT52</accession>
<feature type="domain" description="Methyltransferase type 11" evidence="1">
    <location>
        <begin position="52"/>
        <end position="148"/>
    </location>
</feature>
<comment type="caution">
    <text evidence="2">The sequence shown here is derived from an EMBL/GenBank/DDBJ whole genome shotgun (WGS) entry which is preliminary data.</text>
</comment>
<keyword evidence="2" id="KW-0830">Ubiquinone</keyword>
<dbReference type="InterPro" id="IPR050508">
    <property type="entry name" value="Methyltransf_Superfamily"/>
</dbReference>
<gene>
    <name evidence="2" type="ORF">FHU38_003603</name>
</gene>
<dbReference type="CDD" id="cd02440">
    <property type="entry name" value="AdoMet_MTases"/>
    <property type="match status" value="1"/>
</dbReference>
<dbReference type="InterPro" id="IPR029063">
    <property type="entry name" value="SAM-dependent_MTases_sf"/>
</dbReference>
<dbReference type="GO" id="GO:0008757">
    <property type="term" value="F:S-adenosylmethionine-dependent methyltransferase activity"/>
    <property type="evidence" value="ECO:0007669"/>
    <property type="project" value="InterPro"/>
</dbReference>
<dbReference type="EMBL" id="JAAOYM010000001">
    <property type="protein sequence ID" value="NIJ13259.1"/>
    <property type="molecule type" value="Genomic_DNA"/>
</dbReference>
<dbReference type="Proteomes" id="UP000545493">
    <property type="component" value="Unassembled WGS sequence"/>
</dbReference>
<dbReference type="PANTHER" id="PTHR42912">
    <property type="entry name" value="METHYLTRANSFERASE"/>
    <property type="match status" value="1"/>
</dbReference>
<dbReference type="PANTHER" id="PTHR42912:SF95">
    <property type="entry name" value="METHYLTRANSFERASE TYPE 11 DOMAIN-CONTAINING PROTEIN"/>
    <property type="match status" value="1"/>
</dbReference>
<evidence type="ECO:0000313" key="3">
    <source>
        <dbReference type="Proteomes" id="UP000545493"/>
    </source>
</evidence>
<evidence type="ECO:0000259" key="1">
    <source>
        <dbReference type="Pfam" id="PF08241"/>
    </source>
</evidence>
<dbReference type="Pfam" id="PF08241">
    <property type="entry name" value="Methyltransf_11"/>
    <property type="match status" value="1"/>
</dbReference>
<proteinExistence type="predicted"/>
<reference evidence="2 3" key="1">
    <citation type="submission" date="2020-03" db="EMBL/GenBank/DDBJ databases">
        <title>Sequencing the genomes of 1000 actinobacteria strains.</title>
        <authorList>
            <person name="Klenk H.-P."/>
        </authorList>
    </citation>
    <scope>NUCLEOTIDE SEQUENCE [LARGE SCALE GENOMIC DNA]</scope>
    <source>
        <strain evidence="2 3">DSM 45685</strain>
    </source>
</reference>
<organism evidence="2 3">
    <name type="scientific">Saccharomonospora amisosensis</name>
    <dbReference type="NCBI Taxonomy" id="1128677"/>
    <lineage>
        <taxon>Bacteria</taxon>
        <taxon>Bacillati</taxon>
        <taxon>Actinomycetota</taxon>
        <taxon>Actinomycetes</taxon>
        <taxon>Pseudonocardiales</taxon>
        <taxon>Pseudonocardiaceae</taxon>
        <taxon>Saccharomonospora</taxon>
    </lineage>
</organism>
<sequence length="199" mass="21147">MSSFADVLDRTFGHPRGLLGRLGGAVMARGNAATERHVVSVANPASDETVLVIGPGPGVGLRAAAHRARLVIGVDPAEEMLAMCRARCSEAVEQGTVELRAGTAAATGQADESVDVVLSVNNVQLWDDRDAALVELLRVLRPGGRLVLSAHERWLPVPRQELGAEFEAEGFTGVQTWVWQPPGVAASRAAQLRAYKPTR</sequence>
<dbReference type="GO" id="GO:0032259">
    <property type="term" value="P:methylation"/>
    <property type="evidence" value="ECO:0007669"/>
    <property type="project" value="UniProtKB-KW"/>
</dbReference>
<keyword evidence="2" id="KW-0808">Transferase</keyword>
<dbReference type="SUPFAM" id="SSF53335">
    <property type="entry name" value="S-adenosyl-L-methionine-dependent methyltransferases"/>
    <property type="match status" value="1"/>
</dbReference>
<dbReference type="RefSeq" id="WP_167172917.1">
    <property type="nucleotide sequence ID" value="NZ_JAAOYM010000001.1"/>
</dbReference>
<dbReference type="AlphaFoldDB" id="A0A7X5UT52"/>
<keyword evidence="3" id="KW-1185">Reference proteome</keyword>
<protein>
    <submittedName>
        <fullName evidence="2">Ubiquinone/menaquinone biosynthesis C-methylase UbiE</fullName>
    </submittedName>
</protein>